<protein>
    <submittedName>
        <fullName evidence="2">Uncharacterized protein</fullName>
    </submittedName>
</protein>
<name>A0AC34FML2_9BILA</name>
<reference evidence="2" key="1">
    <citation type="submission" date="2022-11" db="UniProtKB">
        <authorList>
            <consortium name="WormBaseParasite"/>
        </authorList>
    </citation>
    <scope>IDENTIFICATION</scope>
</reference>
<organism evidence="1 2">
    <name type="scientific">Panagrolaimus sp. ES5</name>
    <dbReference type="NCBI Taxonomy" id="591445"/>
    <lineage>
        <taxon>Eukaryota</taxon>
        <taxon>Metazoa</taxon>
        <taxon>Ecdysozoa</taxon>
        <taxon>Nematoda</taxon>
        <taxon>Chromadorea</taxon>
        <taxon>Rhabditida</taxon>
        <taxon>Tylenchina</taxon>
        <taxon>Panagrolaimomorpha</taxon>
        <taxon>Panagrolaimoidea</taxon>
        <taxon>Panagrolaimidae</taxon>
        <taxon>Panagrolaimus</taxon>
    </lineage>
</organism>
<evidence type="ECO:0000313" key="1">
    <source>
        <dbReference type="Proteomes" id="UP000887579"/>
    </source>
</evidence>
<accession>A0AC34FML2</accession>
<sequence length="66" mass="7456">MEGPIPDITEEELKTVYSFCKMLPTLEKMGRVRKSRVTRATCQRLIVVIAPLMPPKKSASNKNPLI</sequence>
<proteinExistence type="predicted"/>
<evidence type="ECO:0000313" key="2">
    <source>
        <dbReference type="WBParaSite" id="ES5_v2.g18322.t1"/>
    </source>
</evidence>
<dbReference type="WBParaSite" id="ES5_v2.g18322.t1">
    <property type="protein sequence ID" value="ES5_v2.g18322.t1"/>
    <property type="gene ID" value="ES5_v2.g18322"/>
</dbReference>
<dbReference type="Proteomes" id="UP000887579">
    <property type="component" value="Unplaced"/>
</dbReference>